<protein>
    <submittedName>
        <fullName evidence="2">Uncharacterized protein</fullName>
    </submittedName>
</protein>
<evidence type="ECO:0000313" key="1">
    <source>
        <dbReference type="EMBL" id="KRY48338.1"/>
    </source>
</evidence>
<organism evidence="2 4">
    <name type="scientific">Trichinella pseudospiralis</name>
    <name type="common">Parasitic roundworm</name>
    <dbReference type="NCBI Taxonomy" id="6337"/>
    <lineage>
        <taxon>Eukaryota</taxon>
        <taxon>Metazoa</taxon>
        <taxon>Ecdysozoa</taxon>
        <taxon>Nematoda</taxon>
        <taxon>Enoplea</taxon>
        <taxon>Dorylaimia</taxon>
        <taxon>Trichinellida</taxon>
        <taxon>Trichinellidae</taxon>
        <taxon>Trichinella</taxon>
    </lineage>
</organism>
<gene>
    <name evidence="1" type="ORF">T4A_6960</name>
    <name evidence="2" type="ORF">T4C_8920</name>
</gene>
<dbReference type="EMBL" id="JYDR01003905">
    <property type="protein sequence ID" value="KRY48338.1"/>
    <property type="molecule type" value="Genomic_DNA"/>
</dbReference>
<name>A0A0V1GAL7_TRIPS</name>
<proteinExistence type="predicted"/>
<dbReference type="EMBL" id="JYDV01004602">
    <property type="protein sequence ID" value="KRY95264.1"/>
    <property type="molecule type" value="Genomic_DNA"/>
</dbReference>
<evidence type="ECO:0000313" key="2">
    <source>
        <dbReference type="EMBL" id="KRY95264.1"/>
    </source>
</evidence>
<sequence>MKSRENFCFLNVLENRYMSMISGQRCALLV</sequence>
<evidence type="ECO:0000313" key="4">
    <source>
        <dbReference type="Proteomes" id="UP000054826"/>
    </source>
</evidence>
<comment type="caution">
    <text evidence="2">The sequence shown here is derived from an EMBL/GenBank/DDBJ whole genome shotgun (WGS) entry which is preliminary data.</text>
</comment>
<dbReference type="Proteomes" id="UP000054826">
    <property type="component" value="Unassembled WGS sequence"/>
</dbReference>
<accession>A0A0V1GAL7</accession>
<evidence type="ECO:0000313" key="3">
    <source>
        <dbReference type="Proteomes" id="UP000054632"/>
    </source>
</evidence>
<reference evidence="3 4" key="1">
    <citation type="submission" date="2015-01" db="EMBL/GenBank/DDBJ databases">
        <title>Evolution of Trichinella species and genotypes.</title>
        <authorList>
            <person name="Korhonen P.K."/>
            <person name="Edoardo P."/>
            <person name="Giuseppe L.R."/>
            <person name="Gasser R.B."/>
        </authorList>
    </citation>
    <scope>NUCLEOTIDE SEQUENCE [LARGE SCALE GENOMIC DNA]</scope>
    <source>
        <strain evidence="1">ISS13</strain>
        <strain evidence="2">ISS176</strain>
    </source>
</reference>
<dbReference type="Proteomes" id="UP000054632">
    <property type="component" value="Unassembled WGS sequence"/>
</dbReference>
<dbReference type="AlphaFoldDB" id="A0A0V1GAL7"/>